<organism evidence="2 3">
    <name type="scientific">Bowdeniella nasicola</name>
    <dbReference type="NCBI Taxonomy" id="208480"/>
    <lineage>
        <taxon>Bacteria</taxon>
        <taxon>Bacillati</taxon>
        <taxon>Actinomycetota</taxon>
        <taxon>Actinomycetes</taxon>
        <taxon>Actinomycetales</taxon>
        <taxon>Actinomycetaceae</taxon>
        <taxon>Bowdeniella</taxon>
    </lineage>
</organism>
<dbReference type="SUPFAM" id="SSF48208">
    <property type="entry name" value="Six-hairpin glycosidases"/>
    <property type="match status" value="1"/>
</dbReference>
<comment type="caution">
    <text evidence="2">The sequence shown here is derived from an EMBL/GenBank/DDBJ whole genome shotgun (WGS) entry which is preliminary data.</text>
</comment>
<dbReference type="GO" id="GO:0004553">
    <property type="term" value="F:hydrolase activity, hydrolyzing O-glycosyl compounds"/>
    <property type="evidence" value="ECO:0007669"/>
    <property type="project" value="TreeGrafter"/>
</dbReference>
<keyword evidence="1" id="KW-0732">Signal</keyword>
<dbReference type="RefSeq" id="WP_073716391.1">
    <property type="nucleotide sequence ID" value="NZ_MQVR01000025.1"/>
</dbReference>
<dbReference type="PANTHER" id="PTHR31616">
    <property type="entry name" value="TREHALASE"/>
    <property type="match status" value="1"/>
</dbReference>
<sequence>MKARRGAVAGAAALCLAVFAFTMPGYRTYPPAQPLFLSGVCPDADGIIQAIPVGDDANTVMADVCAKDWQVHRADPAPEDPKATPSDPLLPLAKNALRDLRTLSPVVAGEAPAQRLSYAGWSSNWRYVWPRDAAFVATAYVRLGETESAREIYRFLAAHQRADGTFEARYRPDGTVPDEREPQFESVGWYIWGISQLLAALSTEERADVWSEFGASIAAAGKALLDATEGGLPAPSSDYWERGENRLTLSTAALTLAGLNAAAGLRDTVPMSVAEKEISDRARDRAETLTEQITQYFGPDYGRYGAGSDPDAALAFCLPPFQPMALPGALAAWEASLPLQYVEGSGGYAPGAGWKKDGISWTPQTTLHAWIAAESGDATRAKEILRWTAGSSPL</sequence>
<evidence type="ECO:0008006" key="4">
    <source>
        <dbReference type="Google" id="ProtNLM"/>
    </source>
</evidence>
<proteinExistence type="predicted"/>
<keyword evidence="3" id="KW-1185">Reference proteome</keyword>
<name>A0A1Q5Q306_9ACTO</name>
<evidence type="ECO:0000313" key="2">
    <source>
        <dbReference type="EMBL" id="OKL54135.1"/>
    </source>
</evidence>
<dbReference type="InterPro" id="IPR008928">
    <property type="entry name" value="6-hairpin_glycosidase_sf"/>
</dbReference>
<dbReference type="Proteomes" id="UP000185628">
    <property type="component" value="Unassembled WGS sequence"/>
</dbReference>
<dbReference type="EMBL" id="MQVR01000025">
    <property type="protein sequence ID" value="OKL54135.1"/>
    <property type="molecule type" value="Genomic_DNA"/>
</dbReference>
<dbReference type="AlphaFoldDB" id="A0A1Q5Q306"/>
<dbReference type="Gene3D" id="1.50.10.10">
    <property type="match status" value="1"/>
</dbReference>
<feature type="signal peptide" evidence="1">
    <location>
        <begin position="1"/>
        <end position="20"/>
    </location>
</feature>
<gene>
    <name evidence="2" type="ORF">BSZ39_05595</name>
</gene>
<dbReference type="InterPro" id="IPR012341">
    <property type="entry name" value="6hp_glycosidase-like_sf"/>
</dbReference>
<evidence type="ECO:0000313" key="3">
    <source>
        <dbReference type="Proteomes" id="UP000185628"/>
    </source>
</evidence>
<reference evidence="3" key="1">
    <citation type="submission" date="2016-12" db="EMBL/GenBank/DDBJ databases">
        <authorList>
            <person name="Meng X."/>
        </authorList>
    </citation>
    <scope>NUCLEOTIDE SEQUENCE [LARGE SCALE GENOMIC DNA]</scope>
    <source>
        <strain evidence="3">DSM 19116</strain>
    </source>
</reference>
<dbReference type="OrthoDB" id="3806982at2"/>
<accession>A0A1Q5Q306</accession>
<dbReference type="PANTHER" id="PTHR31616:SF0">
    <property type="entry name" value="GLUCAN 1,4-ALPHA-GLUCOSIDASE"/>
    <property type="match status" value="1"/>
</dbReference>
<feature type="chain" id="PRO_5038814914" description="Glycoside hydrolase family 15" evidence="1">
    <location>
        <begin position="21"/>
        <end position="394"/>
    </location>
</feature>
<dbReference type="GO" id="GO:0005975">
    <property type="term" value="P:carbohydrate metabolic process"/>
    <property type="evidence" value="ECO:0007669"/>
    <property type="project" value="InterPro"/>
</dbReference>
<evidence type="ECO:0000256" key="1">
    <source>
        <dbReference type="SAM" id="SignalP"/>
    </source>
</evidence>
<protein>
    <recommendedName>
        <fullName evidence="4">Glycoside hydrolase family 15</fullName>
    </recommendedName>
</protein>